<dbReference type="Gene3D" id="3.40.190.150">
    <property type="entry name" value="Bordetella uptake gene, domain 1"/>
    <property type="match status" value="1"/>
</dbReference>
<organism evidence="3 4">
    <name type="scientific">Brevibacterium rongguiense</name>
    <dbReference type="NCBI Taxonomy" id="2695267"/>
    <lineage>
        <taxon>Bacteria</taxon>
        <taxon>Bacillati</taxon>
        <taxon>Actinomycetota</taxon>
        <taxon>Actinomycetes</taxon>
        <taxon>Micrococcales</taxon>
        <taxon>Brevibacteriaceae</taxon>
        <taxon>Brevibacterium</taxon>
    </lineage>
</organism>
<dbReference type="InterPro" id="IPR005064">
    <property type="entry name" value="BUG"/>
</dbReference>
<dbReference type="PIRSF" id="PIRSF017082">
    <property type="entry name" value="YflP"/>
    <property type="match status" value="1"/>
</dbReference>
<evidence type="ECO:0000256" key="2">
    <source>
        <dbReference type="SAM" id="MobiDB-lite"/>
    </source>
</evidence>
<dbReference type="PANTHER" id="PTHR42928:SF3">
    <property type="entry name" value="UPF0065 PROTEIN YFLP"/>
    <property type="match status" value="1"/>
</dbReference>
<dbReference type="AlphaFoldDB" id="A0A6N9H5B3"/>
<dbReference type="InterPro" id="IPR042100">
    <property type="entry name" value="Bug_dom1"/>
</dbReference>
<dbReference type="Proteomes" id="UP000469215">
    <property type="component" value="Unassembled WGS sequence"/>
</dbReference>
<dbReference type="SUPFAM" id="SSF53850">
    <property type="entry name" value="Periplasmic binding protein-like II"/>
    <property type="match status" value="1"/>
</dbReference>
<comment type="similarity">
    <text evidence="1">Belongs to the UPF0065 (bug) family.</text>
</comment>
<evidence type="ECO:0000313" key="3">
    <source>
        <dbReference type="EMBL" id="MYM18794.1"/>
    </source>
</evidence>
<protein>
    <submittedName>
        <fullName evidence="3">Tripartite tricarboxylate transporter substrate binding protein</fullName>
    </submittedName>
</protein>
<proteinExistence type="inferred from homology"/>
<dbReference type="RefSeq" id="WP_160952236.1">
    <property type="nucleotide sequence ID" value="NZ_WWEQ01000005.1"/>
</dbReference>
<accession>A0A6N9H5B3</accession>
<sequence length="349" mass="36521">MTDTQHTPPGEPARPQPEGGGITRRRLGAFAFGALAVASVGTATGFSISSGTKSGDLSANLTMIAPAGAGGGWDGFVRETQQAMRLAGVTNNAQVVNIPGAGGTIGLGRFSTMDGQADTILATGTAMTGGIVLNKSPVGFDDVALLARVAEDYDVLIAPADSPIKDLDGLISEWKKDPERFTWTGGSAGSVDHLTIAQLAKANDIDPAAFTYIPKAGGGEAIATLLSHTSDFACTGYNEVSDQVEAGRVKALAIAAPQRLEGIDIPTMTELGSKVDLTNWRGYLGAPGITDEQAGQLIDILRRTRDSAQWQDALARNEWTDVWLTGPALADFIRDDQKQVSELIGELRL</sequence>
<evidence type="ECO:0000256" key="1">
    <source>
        <dbReference type="ARBA" id="ARBA00006987"/>
    </source>
</evidence>
<dbReference type="PANTHER" id="PTHR42928">
    <property type="entry name" value="TRICARBOXYLATE-BINDING PROTEIN"/>
    <property type="match status" value="1"/>
</dbReference>
<comment type="caution">
    <text evidence="3">The sequence shown here is derived from an EMBL/GenBank/DDBJ whole genome shotgun (WGS) entry which is preliminary data.</text>
</comment>
<evidence type="ECO:0000313" key="4">
    <source>
        <dbReference type="Proteomes" id="UP000469215"/>
    </source>
</evidence>
<dbReference type="Pfam" id="PF03401">
    <property type="entry name" value="TctC"/>
    <property type="match status" value="1"/>
</dbReference>
<reference evidence="3 4" key="1">
    <citation type="submission" date="2020-01" db="EMBL/GenBank/DDBJ databases">
        <authorList>
            <person name="Deng T."/>
        </authorList>
    </citation>
    <scope>NUCLEOTIDE SEQUENCE [LARGE SCALE GENOMIC DNA]</scope>
    <source>
        <strain evidence="3 4">5221</strain>
    </source>
</reference>
<feature type="region of interest" description="Disordered" evidence="2">
    <location>
        <begin position="1"/>
        <end position="23"/>
    </location>
</feature>
<keyword evidence="4" id="KW-1185">Reference proteome</keyword>
<dbReference type="EMBL" id="WWEQ01000005">
    <property type="protein sequence ID" value="MYM18794.1"/>
    <property type="molecule type" value="Genomic_DNA"/>
</dbReference>
<dbReference type="Gene3D" id="3.40.190.10">
    <property type="entry name" value="Periplasmic binding protein-like II"/>
    <property type="match status" value="1"/>
</dbReference>
<dbReference type="CDD" id="cd07012">
    <property type="entry name" value="PBP2_Bug_TTT"/>
    <property type="match status" value="1"/>
</dbReference>
<gene>
    <name evidence="3" type="ORF">GSY69_02060</name>
</gene>
<name>A0A6N9H5B3_9MICO</name>